<dbReference type="InterPro" id="IPR036396">
    <property type="entry name" value="Cyt_P450_sf"/>
</dbReference>
<dbReference type="PROSITE" id="PS00086">
    <property type="entry name" value="CYTOCHROME_P450"/>
    <property type="match status" value="1"/>
</dbReference>
<dbReference type="Gene3D" id="1.10.630.10">
    <property type="entry name" value="Cytochrome P450"/>
    <property type="match status" value="1"/>
</dbReference>
<evidence type="ECO:0000256" key="5">
    <source>
        <dbReference type="PIRSR" id="PIRSR602401-1"/>
    </source>
</evidence>
<evidence type="ECO:0000313" key="8">
    <source>
        <dbReference type="EMBL" id="KAG2539618.1"/>
    </source>
</evidence>
<evidence type="ECO:0000256" key="2">
    <source>
        <dbReference type="ARBA" id="ARBA00022723"/>
    </source>
</evidence>
<keyword evidence="5 6" id="KW-0349">Heme</keyword>
<feature type="non-terminal residue" evidence="8">
    <location>
        <position position="532"/>
    </location>
</feature>
<feature type="binding site" description="axial binding residue" evidence="5">
    <location>
        <position position="468"/>
    </location>
    <ligand>
        <name>heme</name>
        <dbReference type="ChEBI" id="CHEBI:30413"/>
    </ligand>
    <ligandPart>
        <name>Fe</name>
        <dbReference type="ChEBI" id="CHEBI:18248"/>
    </ligandPart>
</feature>
<comment type="similarity">
    <text evidence="1 6">Belongs to the cytochrome P450 family.</text>
</comment>
<organism evidence="8 9">
    <name type="scientific">Panicum virgatum</name>
    <name type="common">Blackwell switchgrass</name>
    <dbReference type="NCBI Taxonomy" id="38727"/>
    <lineage>
        <taxon>Eukaryota</taxon>
        <taxon>Viridiplantae</taxon>
        <taxon>Streptophyta</taxon>
        <taxon>Embryophyta</taxon>
        <taxon>Tracheophyta</taxon>
        <taxon>Spermatophyta</taxon>
        <taxon>Magnoliopsida</taxon>
        <taxon>Liliopsida</taxon>
        <taxon>Poales</taxon>
        <taxon>Poaceae</taxon>
        <taxon>PACMAD clade</taxon>
        <taxon>Panicoideae</taxon>
        <taxon>Panicodae</taxon>
        <taxon>Paniceae</taxon>
        <taxon>Panicinae</taxon>
        <taxon>Panicum</taxon>
        <taxon>Panicum sect. Hiantes</taxon>
    </lineage>
</organism>
<dbReference type="AlphaFoldDB" id="A0A8T0MSD5"/>
<dbReference type="GO" id="GO:0016705">
    <property type="term" value="F:oxidoreductase activity, acting on paired donors, with incorporation or reduction of molecular oxygen"/>
    <property type="evidence" value="ECO:0007669"/>
    <property type="project" value="InterPro"/>
</dbReference>
<keyword evidence="7" id="KW-1133">Transmembrane helix</keyword>
<dbReference type="PANTHER" id="PTHR24296">
    <property type="entry name" value="CYTOCHROME P450"/>
    <property type="match status" value="1"/>
</dbReference>
<dbReference type="InterPro" id="IPR017972">
    <property type="entry name" value="Cyt_P450_CS"/>
</dbReference>
<dbReference type="GO" id="GO:0006629">
    <property type="term" value="P:lipid metabolic process"/>
    <property type="evidence" value="ECO:0007669"/>
    <property type="project" value="UniProtKB-ARBA"/>
</dbReference>
<dbReference type="SUPFAM" id="SSF48264">
    <property type="entry name" value="Cytochrome P450"/>
    <property type="match status" value="1"/>
</dbReference>
<keyword evidence="6" id="KW-0503">Monooxygenase</keyword>
<dbReference type="GO" id="GO:0005506">
    <property type="term" value="F:iron ion binding"/>
    <property type="evidence" value="ECO:0007669"/>
    <property type="project" value="InterPro"/>
</dbReference>
<sequence>MHLSLASWPLLLVLLLPFVCLLYLLQDHSRKQQMPRASGDDLKAYPILGRFPHLAKNGHRLVEWSVEVAKRSPTTRTMAFKAPGLPGVVITANPDNLEHIAKTSFANYPKGDHLSSTLEDFLGHGIFNSDGEQWLRQRKAASFEFSKRSLTKFIVDTVRSEVVERLLPLLEQAERHGRALDMQHVFECFAFDNICHVAFGDDPGCLAKEGAAAPQGPEFARAFDYVEGAILGRFAVPGFLWRVKRALKMEPEKQIREALDVVHGYADRIVRRCRERREAAGPESRGDFLAHIAARDDLGDENLRDVVTNLLLAGRDTTSAALTWFFWLVSGRPDVESKIVGEIRRVRGVRGGSRSSGHGDTGETTTFTFDELREMHYILAAITESMRLYPPVPLGMHCCKQDDVLPDGTFVGKGWTVNHSVYAMSRLEELWGKDCEEFRPERWLREDGTFQPESPFRFPVFHAGPRMCLGKELAYIQMKSIVSCAFERFSFQKDGGEEHPGLDHTITLRMKGGLPMQVTKQRLGLEAEAEAG</sequence>
<dbReference type="GO" id="GO:0004497">
    <property type="term" value="F:monooxygenase activity"/>
    <property type="evidence" value="ECO:0007669"/>
    <property type="project" value="UniProtKB-KW"/>
</dbReference>
<keyword evidence="4 5" id="KW-0408">Iron</keyword>
<accession>A0A8T0MSD5</accession>
<dbReference type="GO" id="GO:0020037">
    <property type="term" value="F:heme binding"/>
    <property type="evidence" value="ECO:0007669"/>
    <property type="project" value="InterPro"/>
</dbReference>
<comment type="caution">
    <text evidence="8">The sequence shown here is derived from an EMBL/GenBank/DDBJ whole genome shotgun (WGS) entry which is preliminary data.</text>
</comment>
<evidence type="ECO:0000256" key="1">
    <source>
        <dbReference type="ARBA" id="ARBA00010617"/>
    </source>
</evidence>
<dbReference type="Proteomes" id="UP000823388">
    <property type="component" value="Chromosome 9N"/>
</dbReference>
<evidence type="ECO:0000256" key="3">
    <source>
        <dbReference type="ARBA" id="ARBA00023002"/>
    </source>
</evidence>
<name>A0A8T0MSD5_PANVG</name>
<evidence type="ECO:0000313" key="9">
    <source>
        <dbReference type="Proteomes" id="UP000823388"/>
    </source>
</evidence>
<dbReference type="PRINTS" id="PR00463">
    <property type="entry name" value="EP450I"/>
</dbReference>
<dbReference type="Pfam" id="PF00067">
    <property type="entry name" value="p450"/>
    <property type="match status" value="1"/>
</dbReference>
<evidence type="ECO:0000256" key="7">
    <source>
        <dbReference type="SAM" id="Phobius"/>
    </source>
</evidence>
<protein>
    <recommendedName>
        <fullName evidence="10">Cytochrome P450</fullName>
    </recommendedName>
</protein>
<dbReference type="CDD" id="cd11064">
    <property type="entry name" value="CYP86A"/>
    <property type="match status" value="1"/>
</dbReference>
<reference evidence="8" key="1">
    <citation type="submission" date="2020-05" db="EMBL/GenBank/DDBJ databases">
        <title>WGS assembly of Panicum virgatum.</title>
        <authorList>
            <person name="Lovell J.T."/>
            <person name="Jenkins J."/>
            <person name="Shu S."/>
            <person name="Juenger T.E."/>
            <person name="Schmutz J."/>
        </authorList>
    </citation>
    <scope>NUCLEOTIDE SEQUENCE</scope>
    <source>
        <strain evidence="8">AP13</strain>
    </source>
</reference>
<comment type="cofactor">
    <cofactor evidence="5">
        <name>heme</name>
        <dbReference type="ChEBI" id="CHEBI:30413"/>
    </cofactor>
</comment>
<dbReference type="PRINTS" id="PR00385">
    <property type="entry name" value="P450"/>
</dbReference>
<evidence type="ECO:0000256" key="4">
    <source>
        <dbReference type="ARBA" id="ARBA00023004"/>
    </source>
</evidence>
<feature type="transmembrane region" description="Helical" evidence="7">
    <location>
        <begin position="6"/>
        <end position="25"/>
    </location>
</feature>
<evidence type="ECO:0008006" key="10">
    <source>
        <dbReference type="Google" id="ProtNLM"/>
    </source>
</evidence>
<keyword evidence="7" id="KW-0812">Transmembrane</keyword>
<keyword evidence="3 6" id="KW-0560">Oxidoreductase</keyword>
<evidence type="ECO:0000256" key="6">
    <source>
        <dbReference type="RuleBase" id="RU000461"/>
    </source>
</evidence>
<keyword evidence="2 5" id="KW-0479">Metal-binding</keyword>
<gene>
    <name evidence="8" type="ORF">PVAP13_9NG467314</name>
</gene>
<proteinExistence type="inferred from homology"/>
<dbReference type="EMBL" id="CM029054">
    <property type="protein sequence ID" value="KAG2539618.1"/>
    <property type="molecule type" value="Genomic_DNA"/>
</dbReference>
<keyword evidence="9" id="KW-1185">Reference proteome</keyword>
<dbReference type="InterPro" id="IPR001128">
    <property type="entry name" value="Cyt_P450"/>
</dbReference>
<dbReference type="InterPro" id="IPR002401">
    <property type="entry name" value="Cyt_P450_E_grp-I"/>
</dbReference>
<keyword evidence="7" id="KW-0472">Membrane</keyword>